<organism evidence="3 4">
    <name type="scientific">Candidatus Caccalectryoclostridium excrementigallinarum</name>
    <dbReference type="NCBI Taxonomy" id="2840710"/>
    <lineage>
        <taxon>Bacteria</taxon>
        <taxon>Bacillati</taxon>
        <taxon>Bacillota</taxon>
        <taxon>Clostridia</taxon>
        <taxon>Christensenellales</taxon>
        <taxon>Christensenellaceae</taxon>
        <taxon>Christensenellaceae incertae sedis</taxon>
        <taxon>Candidatus Caccalectryoclostridium</taxon>
    </lineage>
</organism>
<protein>
    <submittedName>
        <fullName evidence="3">Uncharacterized protein</fullName>
    </submittedName>
</protein>
<evidence type="ECO:0000256" key="1">
    <source>
        <dbReference type="SAM" id="Coils"/>
    </source>
</evidence>
<comment type="caution">
    <text evidence="3">The sequence shown here is derived from an EMBL/GenBank/DDBJ whole genome shotgun (WGS) entry which is preliminary data.</text>
</comment>
<dbReference type="EMBL" id="DVNJ01000025">
    <property type="protein sequence ID" value="HIU63052.1"/>
    <property type="molecule type" value="Genomic_DNA"/>
</dbReference>
<dbReference type="AlphaFoldDB" id="A0A9D1SKK8"/>
<proteinExistence type="predicted"/>
<name>A0A9D1SKK8_9FIRM</name>
<dbReference type="Pfam" id="PF25588">
    <property type="entry name" value="DUF7934"/>
    <property type="match status" value="1"/>
</dbReference>
<feature type="coiled-coil region" evidence="1">
    <location>
        <begin position="171"/>
        <end position="268"/>
    </location>
</feature>
<feature type="coiled-coil region" evidence="1">
    <location>
        <begin position="23"/>
        <end position="57"/>
    </location>
</feature>
<keyword evidence="1" id="KW-0175">Coiled coil</keyword>
<dbReference type="Proteomes" id="UP000824145">
    <property type="component" value="Unassembled WGS sequence"/>
</dbReference>
<reference evidence="3" key="1">
    <citation type="submission" date="2020-10" db="EMBL/GenBank/DDBJ databases">
        <authorList>
            <person name="Gilroy R."/>
        </authorList>
    </citation>
    <scope>NUCLEOTIDE SEQUENCE</scope>
    <source>
        <strain evidence="3">9366</strain>
    </source>
</reference>
<gene>
    <name evidence="3" type="ORF">IAB07_04735</name>
</gene>
<accession>A0A9D1SKK8</accession>
<evidence type="ECO:0000313" key="4">
    <source>
        <dbReference type="Proteomes" id="UP000824145"/>
    </source>
</evidence>
<evidence type="ECO:0000256" key="2">
    <source>
        <dbReference type="SAM" id="MobiDB-lite"/>
    </source>
</evidence>
<dbReference type="InterPro" id="IPR057694">
    <property type="entry name" value="DUF7934"/>
</dbReference>
<reference evidence="3" key="2">
    <citation type="journal article" date="2021" name="PeerJ">
        <title>Extensive microbial diversity within the chicken gut microbiome revealed by metagenomics and culture.</title>
        <authorList>
            <person name="Gilroy R."/>
            <person name="Ravi A."/>
            <person name="Getino M."/>
            <person name="Pursley I."/>
            <person name="Horton D.L."/>
            <person name="Alikhan N.F."/>
            <person name="Baker D."/>
            <person name="Gharbi K."/>
            <person name="Hall N."/>
            <person name="Watson M."/>
            <person name="Adriaenssens E.M."/>
            <person name="Foster-Nyarko E."/>
            <person name="Jarju S."/>
            <person name="Secka A."/>
            <person name="Antonio M."/>
            <person name="Oren A."/>
            <person name="Chaudhuri R.R."/>
            <person name="La Ragione R."/>
            <person name="Hildebrand F."/>
            <person name="Pallen M.J."/>
        </authorList>
    </citation>
    <scope>NUCLEOTIDE SEQUENCE</scope>
    <source>
        <strain evidence="3">9366</strain>
    </source>
</reference>
<sequence>MFLNFDKLNNLFGGNKKDENLDVSAYEQEQKQLLSKLESMDEEYKQSEKDAYEYVEEVLPEEPGYEYLRYEGKSGDEIVADTTKIYRDALGSEIQSLEGERDEKKRALEEEKNASAGEAERERQKAGEEAKEKKRSALNALQAQGMGRSSVFELAGQAFDEALAAQNEEISSRLSESLAATDGEIAELERRYQSEINAANIDSALALAAEIEKLQEERRKEIERVQKYNNDTARRTLDYKDDRRKAIVKQYEDIYEQEQRRAEDEAAMRDYTGAKRESYLARLDAAREFYASYPKNVAAKLIKLNERELKRYLGYYLDELKEEFGA</sequence>
<evidence type="ECO:0000313" key="3">
    <source>
        <dbReference type="EMBL" id="HIU63052.1"/>
    </source>
</evidence>
<feature type="region of interest" description="Disordered" evidence="2">
    <location>
        <begin position="96"/>
        <end position="139"/>
    </location>
</feature>
<feature type="compositionally biased region" description="Basic and acidic residues" evidence="2">
    <location>
        <begin position="98"/>
        <end position="132"/>
    </location>
</feature>